<keyword evidence="1" id="KW-1133">Transmembrane helix</keyword>
<proteinExistence type="predicted"/>
<feature type="transmembrane region" description="Helical" evidence="1">
    <location>
        <begin position="34"/>
        <end position="53"/>
    </location>
</feature>
<accession>A0AAT9LDU2</accession>
<feature type="transmembrane region" description="Helical" evidence="1">
    <location>
        <begin position="122"/>
        <end position="145"/>
    </location>
</feature>
<dbReference type="KEGG" id="fcz:IMF26_03810"/>
<organism evidence="2">
    <name type="scientific">Candidatus Fermentithermobacillus carboniphilus</name>
    <dbReference type="NCBI Taxonomy" id="3085328"/>
    <lineage>
        <taxon>Bacteria</taxon>
        <taxon>Bacillati</taxon>
        <taxon>Bacillota</taxon>
        <taxon>Candidatus Fermentithermobacillia</taxon>
        <taxon>Candidatus Fermentithermobacillales</taxon>
        <taxon>Candidatus Fermentithermobacillaceae</taxon>
        <taxon>Candidatus Fermentithermobacillus</taxon>
    </lineage>
</organism>
<gene>
    <name evidence="2" type="ORF">IMF26_03810</name>
</gene>
<reference evidence="2" key="2">
    <citation type="journal article" date="2023" name="Biology">
        <title>Prokaryotic Life Associated with Coal-Fire Gas Vents Revealed by Metagenomics.</title>
        <authorList>
            <person name="Kadnikov V.V."/>
            <person name="Mardanov A.V."/>
            <person name="Beletsky A.V."/>
            <person name="Karnachuk O.V."/>
            <person name="Ravin N.V."/>
        </authorList>
    </citation>
    <scope>NUCLEOTIDE SEQUENCE</scope>
    <source>
        <strain evidence="2">Bu02</strain>
    </source>
</reference>
<keyword evidence="1" id="KW-0472">Membrane</keyword>
<feature type="transmembrane region" description="Helical" evidence="1">
    <location>
        <begin position="65"/>
        <end position="82"/>
    </location>
</feature>
<evidence type="ECO:0000256" key="1">
    <source>
        <dbReference type="SAM" id="Phobius"/>
    </source>
</evidence>
<dbReference type="EMBL" id="CP062796">
    <property type="protein sequence ID" value="QUL99192.1"/>
    <property type="molecule type" value="Genomic_DNA"/>
</dbReference>
<name>A0AAT9LDU2_9FIRM</name>
<feature type="transmembrane region" description="Helical" evidence="1">
    <location>
        <begin position="88"/>
        <end position="110"/>
    </location>
</feature>
<evidence type="ECO:0000313" key="2">
    <source>
        <dbReference type="EMBL" id="QUL99192.1"/>
    </source>
</evidence>
<reference evidence="2" key="1">
    <citation type="submission" date="2020-10" db="EMBL/GenBank/DDBJ databases">
        <authorList>
            <person name="Kadnikov V."/>
            <person name="Beletsky A.V."/>
            <person name="Mardanov A.V."/>
            <person name="Karnachuk O.V."/>
            <person name="Ravin N.V."/>
        </authorList>
    </citation>
    <scope>NUCLEOTIDE SEQUENCE</scope>
    <source>
        <strain evidence="2">Bu02</strain>
    </source>
</reference>
<feature type="transmembrane region" description="Helical" evidence="1">
    <location>
        <begin position="165"/>
        <end position="192"/>
    </location>
</feature>
<keyword evidence="1" id="KW-0812">Transmembrane</keyword>
<feature type="transmembrane region" description="Helical" evidence="1">
    <location>
        <begin position="7"/>
        <end position="22"/>
    </location>
</feature>
<protein>
    <submittedName>
        <fullName evidence="2">Uncharacterized protein</fullName>
    </submittedName>
</protein>
<sequence length="202" mass="22250">MSSDPKVWVASILTIMAYSYLFKENEFYKAMEHLYVGVAAGYTVVMGYTNVVSKVWEPLTKKGSWWVLIPAVIGLCLFAPYIGARYAWLRRIPVAVIAAIGAALSARTAVTEQFVQQLRASMISLTTLDNVIIALGTLATLSYFIFTVRPNPVLRAGAEAGKWVIMVTLGAAFGAGIMGRISLLIGRLFLLFQDWIPLIKPR</sequence>
<dbReference type="AlphaFoldDB" id="A0AAT9LDU2"/>